<dbReference type="STRING" id="1561998.A0A1I7UI78"/>
<dbReference type="Pfam" id="PF01827">
    <property type="entry name" value="FTH"/>
    <property type="match status" value="2"/>
</dbReference>
<proteinExistence type="predicted"/>
<dbReference type="eggNOG" id="ENOG502TJJI">
    <property type="taxonomic scope" value="Eukaryota"/>
</dbReference>
<dbReference type="InterPro" id="IPR040161">
    <property type="entry name" value="FB224"/>
</dbReference>
<evidence type="ECO:0000313" key="2">
    <source>
        <dbReference type="Proteomes" id="UP000095282"/>
    </source>
</evidence>
<dbReference type="InterPro" id="IPR001810">
    <property type="entry name" value="F-box_dom"/>
</dbReference>
<reference evidence="3" key="1">
    <citation type="submission" date="2016-11" db="UniProtKB">
        <authorList>
            <consortium name="WormBaseParasite"/>
        </authorList>
    </citation>
    <scope>IDENTIFICATION</scope>
</reference>
<dbReference type="PANTHER" id="PTHR23015">
    <property type="entry name" value="UNCHARACTERIZED C.ELEGANS PROTEIN"/>
    <property type="match status" value="1"/>
</dbReference>
<protein>
    <submittedName>
        <fullName evidence="3">F-box domain-containing protein</fullName>
    </submittedName>
</protein>
<dbReference type="Pfam" id="PF17906">
    <property type="entry name" value="HTH_48"/>
    <property type="match status" value="1"/>
</dbReference>
<dbReference type="Pfam" id="PF00646">
    <property type="entry name" value="F-box"/>
    <property type="match status" value="2"/>
</dbReference>
<dbReference type="AlphaFoldDB" id="A0A1I7UI78"/>
<sequence length="830" mass="97540">MSKFIENHPSAIKVWLFYKRKEEKSGLYEKLCNVIGENKISEEKFKKLFEKMNNLRKREIRQLVAKNQSNLRLCILSDVIEKKSFDKSILNIAKIFGTLDIDYQDFEFWFNRFSSGNWNLDQKTFSDFPIFVVSNIAEKLNFPSQMRLRKVSRGLQKSVDQVRPSIDRINYEIKLQGSQTILKLEIYKNETPNSLGSWDSCYRRGDSLFDGMKTLLSSPRLKLTSFTWKNEMSSESDVKFIDVINSLNHKLEIRDLVFSLNGKLMINLVKAVKPKTLELIEFNGKFEPKDINRLAQLDQWKKMKSVYFWKPIPLFSRCLHHFQHFEWVSVKVLSLSIDDILFVKKIFTQNEKLESFVMNAGKKPSESEIVKALGLSDILFEEEDEYLYRRCDIPGSKDYLEVIINEYRVPMSEFIENHPSAIEMWLFYEREKEKSVFHERLCYLTGENGISEEDFQEVCGKVKNMKQREIRHLVAENQANLRICILSDVIEKKSIIESFLSITKIIGTQDINEMIESKDIDFKDFEFWFNRFSSGNWDLDQKTFSDMPIEVVENVVEELNISSQMRLRKVSHGLRNIVDQMTPSINYCDGPRNPLFLTIYKSKGHDKYWKRSYNGEDNMNIALDGIKMLLNNRRLRLKDFTWDKRSSEEDKKLVDILNSLNHKIEIVSLDSSLNGDLMIDLVKIIKPETLKKIVFGGEFEPIYIEQLAQLDQWNHAKAVHFYRYIPDFSRCLPHFQHFEMVTVENASLSMDDILFVKNIFIQNDKLERFSIGADSKPTLSEISETFGFSEIYFDEENRYFFGQYDIPGANNYLGVTITDCEIDFVRKTSD</sequence>
<dbReference type="WBParaSite" id="Csp11.Scaffold629.g9585.t1">
    <property type="protein sequence ID" value="Csp11.Scaffold629.g9585.t1"/>
    <property type="gene ID" value="Csp11.Scaffold629.g9585"/>
</dbReference>
<accession>A0A1I7UI78</accession>
<dbReference type="PROSITE" id="PS50181">
    <property type="entry name" value="FBOX"/>
    <property type="match status" value="1"/>
</dbReference>
<dbReference type="SMART" id="SM00256">
    <property type="entry name" value="FBOX"/>
    <property type="match status" value="2"/>
</dbReference>
<dbReference type="PANTHER" id="PTHR23015:SF4">
    <property type="entry name" value="DUF38 DOMAIN-CONTAINING PROTEIN-RELATED"/>
    <property type="match status" value="1"/>
</dbReference>
<organism evidence="2 3">
    <name type="scientific">Caenorhabditis tropicalis</name>
    <dbReference type="NCBI Taxonomy" id="1561998"/>
    <lineage>
        <taxon>Eukaryota</taxon>
        <taxon>Metazoa</taxon>
        <taxon>Ecdysozoa</taxon>
        <taxon>Nematoda</taxon>
        <taxon>Chromadorea</taxon>
        <taxon>Rhabditida</taxon>
        <taxon>Rhabditina</taxon>
        <taxon>Rhabditomorpha</taxon>
        <taxon>Rhabditoidea</taxon>
        <taxon>Rhabditidae</taxon>
        <taxon>Peloderinae</taxon>
        <taxon>Caenorhabditis</taxon>
    </lineage>
</organism>
<dbReference type="InterPro" id="IPR041426">
    <property type="entry name" value="Mos1_HTH"/>
</dbReference>
<evidence type="ECO:0000313" key="3">
    <source>
        <dbReference type="WBParaSite" id="Csp11.Scaffold629.g9585.t1"/>
    </source>
</evidence>
<feature type="domain" description="F-box" evidence="1">
    <location>
        <begin position="541"/>
        <end position="599"/>
    </location>
</feature>
<dbReference type="InterPro" id="IPR002900">
    <property type="entry name" value="DUF38/FTH_CAE_spp"/>
</dbReference>
<keyword evidence="2" id="KW-1185">Reference proteome</keyword>
<name>A0A1I7UI78_9PELO</name>
<dbReference type="GO" id="GO:0045087">
    <property type="term" value="P:innate immune response"/>
    <property type="evidence" value="ECO:0007669"/>
    <property type="project" value="TreeGrafter"/>
</dbReference>
<dbReference type="Proteomes" id="UP000095282">
    <property type="component" value="Unplaced"/>
</dbReference>
<dbReference type="CDD" id="cd22150">
    <property type="entry name" value="F-box_CeFBXA-like"/>
    <property type="match status" value="2"/>
</dbReference>
<evidence type="ECO:0000259" key="1">
    <source>
        <dbReference type="PROSITE" id="PS50181"/>
    </source>
</evidence>